<comment type="similarity">
    <text evidence="3">Belongs to the helicase family. RecQ subfamily.</text>
</comment>
<dbReference type="PANTHER" id="PTHR13710">
    <property type="entry name" value="DNA HELICASE RECQ FAMILY MEMBER"/>
    <property type="match status" value="1"/>
</dbReference>
<dbReference type="InterPro" id="IPR010997">
    <property type="entry name" value="HRDC-like_sf"/>
</dbReference>
<dbReference type="InterPro" id="IPR018982">
    <property type="entry name" value="RQC_domain"/>
</dbReference>
<dbReference type="GO" id="GO:0016787">
    <property type="term" value="F:hydrolase activity"/>
    <property type="evidence" value="ECO:0007669"/>
    <property type="project" value="UniProtKB-KW"/>
</dbReference>
<protein>
    <recommendedName>
        <fullName evidence="16">DNA helicase RecQ</fullName>
        <ecNumber evidence="16">5.6.2.4</ecNumber>
    </recommendedName>
</protein>
<dbReference type="CDD" id="cd17920">
    <property type="entry name" value="DEXHc_RecQ"/>
    <property type="match status" value="1"/>
</dbReference>
<name>A0ABM9RPB8_PARSO</name>
<proteinExistence type="inferred from homology"/>
<keyword evidence="21" id="KW-1185">Reference proteome</keyword>
<dbReference type="PROSITE" id="PS51192">
    <property type="entry name" value="HELICASE_ATP_BIND_1"/>
    <property type="match status" value="1"/>
</dbReference>
<feature type="domain" description="HRDC" evidence="17">
    <location>
        <begin position="631"/>
        <end position="711"/>
    </location>
</feature>
<dbReference type="SMART" id="SM00341">
    <property type="entry name" value="HRDC"/>
    <property type="match status" value="2"/>
</dbReference>
<keyword evidence="12" id="KW-0233">DNA recombination</keyword>
<dbReference type="InterPro" id="IPR001650">
    <property type="entry name" value="Helicase_C-like"/>
</dbReference>
<evidence type="ECO:0000259" key="17">
    <source>
        <dbReference type="PROSITE" id="PS50967"/>
    </source>
</evidence>
<dbReference type="Pfam" id="PF16124">
    <property type="entry name" value="RecQ_Zn_bind"/>
    <property type="match status" value="1"/>
</dbReference>
<evidence type="ECO:0000256" key="14">
    <source>
        <dbReference type="ARBA" id="ARBA00023235"/>
    </source>
</evidence>
<evidence type="ECO:0000256" key="4">
    <source>
        <dbReference type="ARBA" id="ARBA00022723"/>
    </source>
</evidence>
<keyword evidence="11" id="KW-0238">DNA-binding</keyword>
<keyword evidence="8 20" id="KW-0347">Helicase</keyword>
<dbReference type="Gene3D" id="1.10.150.80">
    <property type="entry name" value="HRDC domain"/>
    <property type="match status" value="2"/>
</dbReference>
<evidence type="ECO:0000256" key="11">
    <source>
        <dbReference type="ARBA" id="ARBA00023125"/>
    </source>
</evidence>
<dbReference type="InterPro" id="IPR027417">
    <property type="entry name" value="P-loop_NTPase"/>
</dbReference>
<keyword evidence="6" id="KW-0227">DNA damage</keyword>
<dbReference type="SUPFAM" id="SSF47819">
    <property type="entry name" value="HRDC-like"/>
    <property type="match status" value="2"/>
</dbReference>
<evidence type="ECO:0000256" key="7">
    <source>
        <dbReference type="ARBA" id="ARBA00022801"/>
    </source>
</evidence>
<dbReference type="Pfam" id="PF00570">
    <property type="entry name" value="HRDC"/>
    <property type="match status" value="2"/>
</dbReference>
<dbReference type="SMART" id="SM00487">
    <property type="entry name" value="DEXDc"/>
    <property type="match status" value="1"/>
</dbReference>
<dbReference type="InterPro" id="IPR029491">
    <property type="entry name" value="Helicase_HTH"/>
</dbReference>
<organism evidence="20 21">
    <name type="scientific">Paraclostridium sordellii</name>
    <name type="common">Clostridium sordellii</name>
    <dbReference type="NCBI Taxonomy" id="1505"/>
    <lineage>
        <taxon>Bacteria</taxon>
        <taxon>Bacillati</taxon>
        <taxon>Bacillota</taxon>
        <taxon>Clostridia</taxon>
        <taxon>Peptostreptococcales</taxon>
        <taxon>Peptostreptococcaceae</taxon>
        <taxon>Paraclostridium</taxon>
    </lineage>
</organism>
<dbReference type="InterPro" id="IPR006293">
    <property type="entry name" value="DNA_helicase_ATP-dep_RecQ_bac"/>
</dbReference>
<evidence type="ECO:0000256" key="5">
    <source>
        <dbReference type="ARBA" id="ARBA00022741"/>
    </source>
</evidence>
<dbReference type="InterPro" id="IPR014001">
    <property type="entry name" value="Helicase_ATP-bd"/>
</dbReference>
<gene>
    <name evidence="20" type="primary">recQ</name>
    <name evidence="20" type="ORF">ATCC9714_17601</name>
</gene>
<comment type="catalytic activity">
    <reaction evidence="15">
        <text>Couples ATP hydrolysis with the unwinding of duplex DNA by translocating in the 3'-5' direction.</text>
        <dbReference type="EC" id="5.6.2.4"/>
    </reaction>
</comment>
<dbReference type="Gene3D" id="1.10.10.10">
    <property type="entry name" value="Winged helix-like DNA-binding domain superfamily/Winged helix DNA-binding domain"/>
    <property type="match status" value="1"/>
</dbReference>
<evidence type="ECO:0000256" key="10">
    <source>
        <dbReference type="ARBA" id="ARBA00022840"/>
    </source>
</evidence>
<keyword evidence="4" id="KW-0479">Metal-binding</keyword>
<evidence type="ECO:0000313" key="21">
    <source>
        <dbReference type="Proteomes" id="UP000032811"/>
    </source>
</evidence>
<dbReference type="SMART" id="SM00956">
    <property type="entry name" value="RQC"/>
    <property type="match status" value="1"/>
</dbReference>
<accession>A0ABM9RPB8</accession>
<evidence type="ECO:0000256" key="9">
    <source>
        <dbReference type="ARBA" id="ARBA00022833"/>
    </source>
</evidence>
<dbReference type="InterPro" id="IPR036390">
    <property type="entry name" value="WH_DNA-bd_sf"/>
</dbReference>
<dbReference type="InterPro" id="IPR002121">
    <property type="entry name" value="HRDC_dom"/>
</dbReference>
<dbReference type="Pfam" id="PF00270">
    <property type="entry name" value="DEAD"/>
    <property type="match status" value="1"/>
</dbReference>
<evidence type="ECO:0000256" key="13">
    <source>
        <dbReference type="ARBA" id="ARBA00023204"/>
    </source>
</evidence>
<keyword evidence="5" id="KW-0547">Nucleotide-binding</keyword>
<dbReference type="Gene3D" id="3.40.50.300">
    <property type="entry name" value="P-loop containing nucleotide triphosphate hydrolases"/>
    <property type="match status" value="2"/>
</dbReference>
<dbReference type="PROSITE" id="PS50967">
    <property type="entry name" value="HRDC"/>
    <property type="match status" value="2"/>
</dbReference>
<dbReference type="InterPro" id="IPR036388">
    <property type="entry name" value="WH-like_DNA-bd_sf"/>
</dbReference>
<evidence type="ECO:0000256" key="6">
    <source>
        <dbReference type="ARBA" id="ARBA00022763"/>
    </source>
</evidence>
<feature type="domain" description="Helicase ATP-binding" evidence="18">
    <location>
        <begin position="51"/>
        <end position="220"/>
    </location>
</feature>
<dbReference type="EC" id="5.6.2.4" evidence="16"/>
<evidence type="ECO:0000256" key="3">
    <source>
        <dbReference type="ARBA" id="ARBA00005446"/>
    </source>
</evidence>
<keyword evidence="9" id="KW-0862">Zinc</keyword>
<keyword evidence="14" id="KW-0413">Isomerase</keyword>
<comment type="cofactor">
    <cofactor evidence="1">
        <name>Mg(2+)</name>
        <dbReference type="ChEBI" id="CHEBI:18420"/>
    </cofactor>
</comment>
<evidence type="ECO:0000256" key="15">
    <source>
        <dbReference type="ARBA" id="ARBA00034617"/>
    </source>
</evidence>
<evidence type="ECO:0000256" key="12">
    <source>
        <dbReference type="ARBA" id="ARBA00023172"/>
    </source>
</evidence>
<comment type="cofactor">
    <cofactor evidence="2">
        <name>Zn(2+)</name>
        <dbReference type="ChEBI" id="CHEBI:29105"/>
    </cofactor>
</comment>
<dbReference type="SUPFAM" id="SSF46785">
    <property type="entry name" value="Winged helix' DNA-binding domain"/>
    <property type="match status" value="1"/>
</dbReference>
<dbReference type="InterPro" id="IPR032284">
    <property type="entry name" value="RecQ_Zn-bd"/>
</dbReference>
<evidence type="ECO:0000256" key="1">
    <source>
        <dbReference type="ARBA" id="ARBA00001946"/>
    </source>
</evidence>
<dbReference type="Pfam" id="PF09382">
    <property type="entry name" value="RQC"/>
    <property type="match status" value="1"/>
</dbReference>
<feature type="domain" description="HRDC" evidence="17">
    <location>
        <begin position="538"/>
        <end position="618"/>
    </location>
</feature>
<dbReference type="PROSITE" id="PS51194">
    <property type="entry name" value="HELICASE_CTER"/>
    <property type="match status" value="1"/>
</dbReference>
<keyword evidence="7 20" id="KW-0378">Hydrolase</keyword>
<keyword evidence="13" id="KW-0234">DNA repair</keyword>
<sequence>MFLKTFVMRITSLKIYNFYSLGVDKMNLKSLDILKKYYGYTTFRKGQEEIINNILNGNDILAIMPTGGGKSICYQIPALMLNGITIVISPLISLMKDQVDTLKSMGINATLINSSLSSLDFNKVINGIKEDEYKIIYIAPERLDSYEFTSIIRYKTISQIAIDEAHCVSQWGHDFRVSYRKISSFINSLESRPIVTAFTATASIEVREDIIRLLTLDNPKLFITGFNRENLNIKIEKSSSKNKYLLSYLENHKSESGIIYTATRKEVDKIYEGLIKRGYSASKYHAGLGIEERRLNQEAFTKDNVSIMVATNAFGMGIDKPNIRYVIHYNMPQSIENYYQEIGRAGRDGEKSECVLLFAPGDVHIQKYLIELGSENPDRKNLQYKKLREMLDIIYSNDCYRKSIINYFGEEFEGNCNNCSNCLDTGELIDKTLDAQKVISCIARMKRSFGITMIIDVLRGSKNKKVLQFGFDKLSTYGIMKDYSQEELKTFINTLISHGFIDSIDGTYPTIKLNESSMKIIKGDIKVEFKESKVSKNLEVSNELYEILREARFKIANEEKIAPYMIFGDGTLRIMASKYPTNRNSMLNISGVGEIKYAKYGKVFESIISKYVDENNINKTVDTNEIDFMEITTDKDLYNILYDIRSDIASKEKVLPPMIISKNSLKEISGRYPITDEQLKDISGFGPVKVEKYGSRILEEVVKYVKEKEIDPNWVYKKRLKLIIDGDSRSNEEIAIDMLKDGESLENVSNELEVSISTILGYISDMLKEGKSIDFEINLNKYFTKEEEELIINVCESQGIDKISIIKKNLPDYIRYESIRSVILKKYYSL</sequence>
<dbReference type="NCBIfam" id="TIGR01389">
    <property type="entry name" value="recQ"/>
    <property type="match status" value="1"/>
</dbReference>
<evidence type="ECO:0000313" key="20">
    <source>
        <dbReference type="EMBL" id="CEJ73872.1"/>
    </source>
</evidence>
<dbReference type="SUPFAM" id="SSF52540">
    <property type="entry name" value="P-loop containing nucleoside triphosphate hydrolases"/>
    <property type="match status" value="1"/>
</dbReference>
<dbReference type="GO" id="GO:0004386">
    <property type="term" value="F:helicase activity"/>
    <property type="evidence" value="ECO:0007669"/>
    <property type="project" value="UniProtKB-KW"/>
</dbReference>
<dbReference type="CDD" id="cd18794">
    <property type="entry name" value="SF2_C_RecQ"/>
    <property type="match status" value="1"/>
</dbReference>
<evidence type="ECO:0000259" key="18">
    <source>
        <dbReference type="PROSITE" id="PS51192"/>
    </source>
</evidence>
<dbReference type="SMART" id="SM00490">
    <property type="entry name" value="HELICc"/>
    <property type="match status" value="1"/>
</dbReference>
<dbReference type="Proteomes" id="UP000032811">
    <property type="component" value="Chromosome 1"/>
</dbReference>
<dbReference type="InterPro" id="IPR044876">
    <property type="entry name" value="HRDC_dom_sf"/>
</dbReference>
<evidence type="ECO:0000256" key="8">
    <source>
        <dbReference type="ARBA" id="ARBA00022806"/>
    </source>
</evidence>
<feature type="domain" description="Helicase C-terminal" evidence="19">
    <location>
        <begin position="241"/>
        <end position="388"/>
    </location>
</feature>
<evidence type="ECO:0000256" key="16">
    <source>
        <dbReference type="NCBIfam" id="TIGR01389"/>
    </source>
</evidence>
<dbReference type="EMBL" id="LN679998">
    <property type="protein sequence ID" value="CEJ73872.1"/>
    <property type="molecule type" value="Genomic_DNA"/>
</dbReference>
<dbReference type="Pfam" id="PF14493">
    <property type="entry name" value="HTH_40"/>
    <property type="match status" value="1"/>
</dbReference>
<reference evidence="20 21" key="1">
    <citation type="submission" date="2014-11" db="EMBL/GenBank/DDBJ databases">
        <authorList>
            <person name="Aslett M.A."/>
            <person name="De Silva N."/>
        </authorList>
    </citation>
    <scope>NUCLEOTIDE SEQUENCE [LARGE SCALE GENOMIC DNA]</scope>
    <source>
        <strain evidence="20 21">ATCC9714</strain>
    </source>
</reference>
<dbReference type="NCBIfam" id="TIGR00614">
    <property type="entry name" value="recQ_fam"/>
    <property type="match status" value="1"/>
</dbReference>
<evidence type="ECO:0000256" key="2">
    <source>
        <dbReference type="ARBA" id="ARBA00001947"/>
    </source>
</evidence>
<dbReference type="InterPro" id="IPR004589">
    <property type="entry name" value="DNA_helicase_ATP-dep_RecQ"/>
</dbReference>
<dbReference type="InterPro" id="IPR011545">
    <property type="entry name" value="DEAD/DEAH_box_helicase_dom"/>
</dbReference>
<dbReference type="Pfam" id="PF00271">
    <property type="entry name" value="Helicase_C"/>
    <property type="match status" value="1"/>
</dbReference>
<dbReference type="PANTHER" id="PTHR13710:SF105">
    <property type="entry name" value="ATP-DEPENDENT DNA HELICASE Q1"/>
    <property type="match status" value="1"/>
</dbReference>
<evidence type="ECO:0000259" key="19">
    <source>
        <dbReference type="PROSITE" id="PS51194"/>
    </source>
</evidence>
<keyword evidence="10" id="KW-0067">ATP-binding</keyword>